<evidence type="ECO:0000313" key="2">
    <source>
        <dbReference type="EMBL" id="NGO75240.1"/>
    </source>
</evidence>
<evidence type="ECO:0000256" key="1">
    <source>
        <dbReference type="SAM" id="MobiDB-lite"/>
    </source>
</evidence>
<protein>
    <submittedName>
        <fullName evidence="2">Uncharacterized protein</fullName>
    </submittedName>
</protein>
<feature type="region of interest" description="Disordered" evidence="1">
    <location>
        <begin position="63"/>
        <end position="89"/>
    </location>
</feature>
<dbReference type="EMBL" id="JAAKZW010000011">
    <property type="protein sequence ID" value="NGO75240.1"/>
    <property type="molecule type" value="Genomic_DNA"/>
</dbReference>
<sequence length="89" mass="9823">MSDMILALGFLPHLIALADGGRSLARQEMIFDESHRCWSDPLVNTPVSDITEAEIDSEVIAEARRVTTHSSPPAESATLRPRNEHQANE</sequence>
<organism evidence="2 3">
    <name type="scientific">Streptomyces mesophilus</name>
    <dbReference type="NCBI Taxonomy" id="1775132"/>
    <lineage>
        <taxon>Bacteria</taxon>
        <taxon>Bacillati</taxon>
        <taxon>Actinomycetota</taxon>
        <taxon>Actinomycetes</taxon>
        <taxon>Kitasatosporales</taxon>
        <taxon>Streptomycetaceae</taxon>
        <taxon>Streptomyces</taxon>
    </lineage>
</organism>
<keyword evidence="3" id="KW-1185">Reference proteome</keyword>
<dbReference type="Proteomes" id="UP000481109">
    <property type="component" value="Unassembled WGS sequence"/>
</dbReference>
<reference evidence="2 3" key="1">
    <citation type="submission" date="2020-02" db="EMBL/GenBank/DDBJ databases">
        <title>Whole-genome analyses of novel actinobacteria.</title>
        <authorList>
            <person name="Sahin N."/>
            <person name="Tokatli A."/>
        </authorList>
    </citation>
    <scope>NUCLEOTIDE SEQUENCE [LARGE SCALE GENOMIC DNA]</scope>
    <source>
        <strain evidence="2 3">YC504</strain>
    </source>
</reference>
<comment type="caution">
    <text evidence="2">The sequence shown here is derived from an EMBL/GenBank/DDBJ whole genome shotgun (WGS) entry which is preliminary data.</text>
</comment>
<gene>
    <name evidence="2" type="ORF">G6045_06035</name>
</gene>
<evidence type="ECO:0000313" key="3">
    <source>
        <dbReference type="Proteomes" id="UP000481109"/>
    </source>
</evidence>
<name>A0A6G4XEG2_9ACTN</name>
<accession>A0A6G4XEG2</accession>
<proteinExistence type="predicted"/>
<dbReference type="RefSeq" id="WP_165330755.1">
    <property type="nucleotide sequence ID" value="NZ_JAAKZW010000011.1"/>
</dbReference>
<dbReference type="AlphaFoldDB" id="A0A6G4XEG2"/>